<organism evidence="2 3">
    <name type="scientific">Pantoea coffeiphila</name>
    <dbReference type="NCBI Taxonomy" id="1465635"/>
    <lineage>
        <taxon>Bacteria</taxon>
        <taxon>Pseudomonadati</taxon>
        <taxon>Pseudomonadota</taxon>
        <taxon>Gammaproteobacteria</taxon>
        <taxon>Enterobacterales</taxon>
        <taxon>Erwiniaceae</taxon>
        <taxon>Pantoea</taxon>
    </lineage>
</organism>
<protein>
    <submittedName>
        <fullName evidence="2">GNAT family N-acetyltransferase</fullName>
    </submittedName>
</protein>
<gene>
    <name evidence="2" type="ORF">CQW29_15095</name>
</gene>
<dbReference type="CDD" id="cd04301">
    <property type="entry name" value="NAT_SF"/>
    <property type="match status" value="1"/>
</dbReference>
<comment type="caution">
    <text evidence="2">The sequence shown here is derived from an EMBL/GenBank/DDBJ whole genome shotgun (WGS) entry which is preliminary data.</text>
</comment>
<dbReference type="GO" id="GO:0016747">
    <property type="term" value="F:acyltransferase activity, transferring groups other than amino-acyl groups"/>
    <property type="evidence" value="ECO:0007669"/>
    <property type="project" value="InterPro"/>
</dbReference>
<dbReference type="RefSeq" id="WP_105593549.1">
    <property type="nucleotide sequence ID" value="NZ_PDET01000009.1"/>
</dbReference>
<dbReference type="InterPro" id="IPR016181">
    <property type="entry name" value="Acyl_CoA_acyltransferase"/>
</dbReference>
<accession>A0A2S9IAL5</accession>
<evidence type="ECO:0000313" key="3">
    <source>
        <dbReference type="Proteomes" id="UP000239181"/>
    </source>
</evidence>
<dbReference type="Gene3D" id="3.40.630.30">
    <property type="match status" value="1"/>
</dbReference>
<dbReference type="OrthoDB" id="5459937at2"/>
<name>A0A2S9IAL5_9GAMM</name>
<dbReference type="InterPro" id="IPR000182">
    <property type="entry name" value="GNAT_dom"/>
</dbReference>
<dbReference type="PANTHER" id="PTHR43072">
    <property type="entry name" value="N-ACETYLTRANSFERASE"/>
    <property type="match status" value="1"/>
</dbReference>
<dbReference type="PANTHER" id="PTHR43072:SF8">
    <property type="entry name" value="ACYLTRANSFERASE FABY-RELATED"/>
    <property type="match status" value="1"/>
</dbReference>
<sequence>MVNPASAVCIRDAEEADFDIITRIYGWHVLHGCGSFEETPPDVHEMTERFRKVRSFGLPWLVALINNEVVGYCYATQYRPRPAYRYTIEDSIYLAPDAGGKGIGSVLMAALIARCQQGPWRQMLAIVGNGERNAGSLNLHKKMGFETVGNFRNVGFKHGEWRDTLLMQLALQPDAPEVPES</sequence>
<evidence type="ECO:0000313" key="2">
    <source>
        <dbReference type="EMBL" id="PRD14829.1"/>
    </source>
</evidence>
<dbReference type="PROSITE" id="PS51186">
    <property type="entry name" value="GNAT"/>
    <property type="match status" value="1"/>
</dbReference>
<reference evidence="2 3" key="1">
    <citation type="submission" date="2017-10" db="EMBL/GenBank/DDBJ databases">
        <title>Draft genome of two endophytic bacteria isolated from 'guarana' Paullinia cupana (Mart.) Ducke.</title>
        <authorList>
            <person name="Siqueira K.A."/>
            <person name="Liotti R.G."/>
            <person name="Mendes T.A."/>
            <person name="Soares M.A."/>
        </authorList>
    </citation>
    <scope>NUCLEOTIDE SEQUENCE [LARGE SCALE GENOMIC DNA]</scope>
    <source>
        <strain evidence="2 3">342</strain>
    </source>
</reference>
<dbReference type="AlphaFoldDB" id="A0A2S9IAL5"/>
<dbReference type="EMBL" id="PDET01000009">
    <property type="protein sequence ID" value="PRD14829.1"/>
    <property type="molecule type" value="Genomic_DNA"/>
</dbReference>
<keyword evidence="2" id="KW-0808">Transferase</keyword>
<keyword evidence="3" id="KW-1185">Reference proteome</keyword>
<proteinExistence type="predicted"/>
<feature type="domain" description="N-acetyltransferase" evidence="1">
    <location>
        <begin position="8"/>
        <end position="172"/>
    </location>
</feature>
<dbReference type="Pfam" id="PF00583">
    <property type="entry name" value="Acetyltransf_1"/>
    <property type="match status" value="1"/>
</dbReference>
<evidence type="ECO:0000259" key="1">
    <source>
        <dbReference type="PROSITE" id="PS51186"/>
    </source>
</evidence>
<dbReference type="SUPFAM" id="SSF55729">
    <property type="entry name" value="Acyl-CoA N-acyltransferases (Nat)"/>
    <property type="match status" value="1"/>
</dbReference>
<dbReference type="Proteomes" id="UP000239181">
    <property type="component" value="Unassembled WGS sequence"/>
</dbReference>